<evidence type="ECO:0000313" key="2">
    <source>
        <dbReference type="EMBL" id="MRX76986.1"/>
    </source>
</evidence>
<proteinExistence type="predicted"/>
<accession>A0A7K0G1Y4</accession>
<dbReference type="AlphaFoldDB" id="A0A7K0G1Y4"/>
<dbReference type="OrthoDB" id="931855at2"/>
<name>A0A7K0G1Y4_9SPHI</name>
<organism evidence="2 3">
    <name type="scientific">Pedobacter petrophilus</name>
    <dbReference type="NCBI Taxonomy" id="1908241"/>
    <lineage>
        <taxon>Bacteria</taxon>
        <taxon>Pseudomonadati</taxon>
        <taxon>Bacteroidota</taxon>
        <taxon>Sphingobacteriia</taxon>
        <taxon>Sphingobacteriales</taxon>
        <taxon>Sphingobacteriaceae</taxon>
        <taxon>Pedobacter</taxon>
    </lineage>
</organism>
<feature type="compositionally biased region" description="Low complexity" evidence="1">
    <location>
        <begin position="9"/>
        <end position="18"/>
    </location>
</feature>
<evidence type="ECO:0000256" key="1">
    <source>
        <dbReference type="SAM" id="MobiDB-lite"/>
    </source>
</evidence>
<gene>
    <name evidence="2" type="ORF">GJU39_12905</name>
</gene>
<evidence type="ECO:0000313" key="3">
    <source>
        <dbReference type="Proteomes" id="UP000487757"/>
    </source>
</evidence>
<sequence length="320" mass="36315">MFTFNNSYGQGAKGSSKGKPAKPELIFQSGFEGTSKVIPFKGSDNDIIGKDTKLNGKNDWVADLEKIGGGQFNLQYTGGDSTKRIAQIIPEPGNIKNKVLMFSINDSWLASEGQQKARVQANIYGIKKGYKEFYQSVRMFIPADFNVLRSFPEPIKWLTISEFWNNEWWVSTEKYGFRVTLGIGKPKAEESDFNFILNGENAGQKEVWKADNTAIKVPVGKWFTMEYYFKDGDAQNGRFYMAITPQNGKKQVVFDVHNFTHNTTDMNSDGLTGYNPMKLYTSKELVAFGKAHNTPLRIYWDDFKLWKNKTPESQMANGKD</sequence>
<dbReference type="EMBL" id="WKKH01000018">
    <property type="protein sequence ID" value="MRX76986.1"/>
    <property type="molecule type" value="Genomic_DNA"/>
</dbReference>
<dbReference type="Proteomes" id="UP000487757">
    <property type="component" value="Unassembled WGS sequence"/>
</dbReference>
<feature type="region of interest" description="Disordered" evidence="1">
    <location>
        <begin position="1"/>
        <end position="21"/>
    </location>
</feature>
<comment type="caution">
    <text evidence="2">The sequence shown here is derived from an EMBL/GenBank/DDBJ whole genome shotgun (WGS) entry which is preliminary data.</text>
</comment>
<protein>
    <recommendedName>
        <fullName evidence="4">Glycoside hydrolase</fullName>
    </recommendedName>
</protein>
<reference evidence="2 3" key="1">
    <citation type="submission" date="2019-11" db="EMBL/GenBank/DDBJ databases">
        <title>Pedobacter petrophilus genome.</title>
        <authorList>
            <person name="Feldbauer M.J."/>
            <person name="Newman J.D."/>
        </authorList>
    </citation>
    <scope>NUCLEOTIDE SEQUENCE [LARGE SCALE GENOMIC DNA]</scope>
    <source>
        <strain evidence="2 3">LMG 29686</strain>
    </source>
</reference>
<keyword evidence="3" id="KW-1185">Reference proteome</keyword>
<evidence type="ECO:0008006" key="4">
    <source>
        <dbReference type="Google" id="ProtNLM"/>
    </source>
</evidence>
<dbReference type="RefSeq" id="WP_154281213.1">
    <property type="nucleotide sequence ID" value="NZ_JBHUJQ010000001.1"/>
</dbReference>